<evidence type="ECO:0000259" key="1">
    <source>
        <dbReference type="Pfam" id="PF13613"/>
    </source>
</evidence>
<feature type="non-terminal residue" evidence="2">
    <location>
        <position position="86"/>
    </location>
</feature>
<protein>
    <recommendedName>
        <fullName evidence="1">Transposase Helix-turn-helix domain-containing protein</fullName>
    </recommendedName>
</protein>
<name>A0ABY7ENJ8_MYAAR</name>
<feature type="domain" description="Transposase Helix-turn-helix" evidence="1">
    <location>
        <begin position="1"/>
        <end position="44"/>
    </location>
</feature>
<accession>A0ABY7ENJ8</accession>
<dbReference type="PANTHER" id="PTHR23080">
    <property type="entry name" value="THAP DOMAIN PROTEIN"/>
    <property type="match status" value="1"/>
</dbReference>
<dbReference type="Proteomes" id="UP001164746">
    <property type="component" value="Chromosome 7"/>
</dbReference>
<keyword evidence="3" id="KW-1185">Reference proteome</keyword>
<gene>
    <name evidence="2" type="ORF">MAR_035472</name>
</gene>
<reference evidence="2" key="1">
    <citation type="submission" date="2022-11" db="EMBL/GenBank/DDBJ databases">
        <title>Centuries of genome instability and evolution in soft-shell clam transmissible cancer (bioRxiv).</title>
        <authorList>
            <person name="Hart S.F.M."/>
            <person name="Yonemitsu M.A."/>
            <person name="Giersch R.M."/>
            <person name="Beal B.F."/>
            <person name="Arriagada G."/>
            <person name="Davis B.W."/>
            <person name="Ostrander E.A."/>
            <person name="Goff S.P."/>
            <person name="Metzger M.J."/>
        </authorList>
    </citation>
    <scope>NUCLEOTIDE SEQUENCE</scope>
    <source>
        <strain evidence="2">MELC-2E11</strain>
        <tissue evidence="2">Siphon/mantle</tissue>
    </source>
</reference>
<proteinExistence type="predicted"/>
<organism evidence="2 3">
    <name type="scientific">Mya arenaria</name>
    <name type="common">Soft-shell clam</name>
    <dbReference type="NCBI Taxonomy" id="6604"/>
    <lineage>
        <taxon>Eukaryota</taxon>
        <taxon>Metazoa</taxon>
        <taxon>Spiralia</taxon>
        <taxon>Lophotrochozoa</taxon>
        <taxon>Mollusca</taxon>
        <taxon>Bivalvia</taxon>
        <taxon>Autobranchia</taxon>
        <taxon>Heteroconchia</taxon>
        <taxon>Euheterodonta</taxon>
        <taxon>Imparidentia</taxon>
        <taxon>Neoheterodontei</taxon>
        <taxon>Myida</taxon>
        <taxon>Myoidea</taxon>
        <taxon>Myidae</taxon>
        <taxon>Mya</taxon>
    </lineage>
</organism>
<evidence type="ECO:0000313" key="3">
    <source>
        <dbReference type="Proteomes" id="UP001164746"/>
    </source>
</evidence>
<sequence length="86" mass="9833">QLILVLTKLGPNISKMNLAVRFGLSDTTVSRVIRSWFDVLNTAFQSWSSNYWPQEQIWSNCKHQHTTKYLIGIAFTCTPQGAITFI</sequence>
<dbReference type="Pfam" id="PF13613">
    <property type="entry name" value="HTH_Tnp_4"/>
    <property type="match status" value="1"/>
</dbReference>
<evidence type="ECO:0000313" key="2">
    <source>
        <dbReference type="EMBL" id="WAR10396.1"/>
    </source>
</evidence>
<dbReference type="EMBL" id="CP111018">
    <property type="protein sequence ID" value="WAR10396.1"/>
    <property type="molecule type" value="Genomic_DNA"/>
</dbReference>
<dbReference type="InterPro" id="IPR027805">
    <property type="entry name" value="Transposase_HTH_dom"/>
</dbReference>